<keyword evidence="1" id="KW-0472">Membrane</keyword>
<evidence type="ECO:0000313" key="3">
    <source>
        <dbReference type="Proteomes" id="UP000261660"/>
    </source>
</evidence>
<keyword evidence="3" id="KW-1185">Reference proteome</keyword>
<dbReference type="Proteomes" id="UP000261660">
    <property type="component" value="Unplaced"/>
</dbReference>
<dbReference type="AlphaFoldDB" id="A0A3Q3EWQ0"/>
<keyword evidence="1" id="KW-0812">Transmembrane</keyword>
<keyword evidence="1" id="KW-1133">Transmembrane helix</keyword>
<evidence type="ECO:0000313" key="2">
    <source>
        <dbReference type="Ensembl" id="ENSLBEP00000011896.1"/>
    </source>
</evidence>
<evidence type="ECO:0000256" key="1">
    <source>
        <dbReference type="SAM" id="Phobius"/>
    </source>
</evidence>
<feature type="transmembrane region" description="Helical" evidence="1">
    <location>
        <begin position="12"/>
        <end position="29"/>
    </location>
</feature>
<dbReference type="InParanoid" id="A0A3Q3EWQ0"/>
<organism evidence="2 3">
    <name type="scientific">Labrus bergylta</name>
    <name type="common">ballan wrasse</name>
    <dbReference type="NCBI Taxonomy" id="56723"/>
    <lineage>
        <taxon>Eukaryota</taxon>
        <taxon>Metazoa</taxon>
        <taxon>Chordata</taxon>
        <taxon>Craniata</taxon>
        <taxon>Vertebrata</taxon>
        <taxon>Euteleostomi</taxon>
        <taxon>Actinopterygii</taxon>
        <taxon>Neopterygii</taxon>
        <taxon>Teleostei</taxon>
        <taxon>Neoteleostei</taxon>
        <taxon>Acanthomorphata</taxon>
        <taxon>Eupercaria</taxon>
        <taxon>Labriformes</taxon>
        <taxon>Labridae</taxon>
        <taxon>Labrus</taxon>
    </lineage>
</organism>
<dbReference type="GeneTree" id="ENSGT00940000176953"/>
<sequence>MIQFRVLIYDKHLYICNLVILTVFFLAFMKGAPRTAVYKFVRCNPEGGQANCVTQQSPEMTWSPELPVKLLASTAQRLFPSRAFVGEAKPEEQELREDHLLQL</sequence>
<reference evidence="2" key="1">
    <citation type="submission" date="2025-08" db="UniProtKB">
        <authorList>
            <consortium name="Ensembl"/>
        </authorList>
    </citation>
    <scope>IDENTIFICATION</scope>
</reference>
<reference evidence="2" key="2">
    <citation type="submission" date="2025-09" db="UniProtKB">
        <authorList>
            <consortium name="Ensembl"/>
        </authorList>
    </citation>
    <scope>IDENTIFICATION</scope>
</reference>
<accession>A0A3Q3EWQ0</accession>
<dbReference type="STRING" id="56723.ENSLBEP00000011896"/>
<dbReference type="Ensembl" id="ENSLBET00000012515.1">
    <property type="protein sequence ID" value="ENSLBEP00000011896.1"/>
    <property type="gene ID" value="ENSLBEG00000009179.1"/>
</dbReference>
<proteinExistence type="predicted"/>
<protein>
    <submittedName>
        <fullName evidence="2">Uncharacterized protein</fullName>
    </submittedName>
</protein>
<name>A0A3Q3EWQ0_9LABR</name>